<dbReference type="EMBL" id="AM454937">
    <property type="protein sequence ID" value="CAN61242.1"/>
    <property type="molecule type" value="Genomic_DNA"/>
</dbReference>
<protein>
    <submittedName>
        <fullName evidence="1">Uncharacterized protein</fullName>
    </submittedName>
</protein>
<organism evidence="1">
    <name type="scientific">Vitis vinifera</name>
    <name type="common">Grape</name>
    <dbReference type="NCBI Taxonomy" id="29760"/>
    <lineage>
        <taxon>Eukaryota</taxon>
        <taxon>Viridiplantae</taxon>
        <taxon>Streptophyta</taxon>
        <taxon>Embryophyta</taxon>
        <taxon>Tracheophyta</taxon>
        <taxon>Spermatophyta</taxon>
        <taxon>Magnoliopsida</taxon>
        <taxon>eudicotyledons</taxon>
        <taxon>Gunneridae</taxon>
        <taxon>Pentapetalae</taxon>
        <taxon>rosids</taxon>
        <taxon>Vitales</taxon>
        <taxon>Vitaceae</taxon>
        <taxon>Viteae</taxon>
        <taxon>Vitis</taxon>
    </lineage>
</organism>
<dbReference type="AlphaFoldDB" id="A5BCY1"/>
<sequence>MSDKGNNFQTRDTPVMKGCPRIWTNSLQMTSVDNEGERLMVRDKAWDQWRDGMVEVQTIDNGCCGIRWWPNVGRSSGKECKQARRRHRLLMNISSEGQLMVISVTAAIQVTSRWDSTRFLIDACRPIQHLQMSSIVMSLPVYGTLNINNLLLGLDLSIDKLHTTARHGFYLMVDIDSGFLTGCVLSPLSALIVGIYQRTKTQQLSASFILRHGGNSQKDHLLECPSTCHPRIRSLIPPSDAIATRRELTRGYS</sequence>
<evidence type="ECO:0000313" key="1">
    <source>
        <dbReference type="EMBL" id="CAN61242.1"/>
    </source>
</evidence>
<name>A5BCY1_VITVI</name>
<gene>
    <name evidence="1" type="ORF">VITISV_016133</name>
</gene>
<proteinExistence type="predicted"/>
<reference evidence="1" key="1">
    <citation type="journal article" date="2007" name="PLoS ONE">
        <title>The first genome sequence of an elite grapevine cultivar (Pinot noir Vitis vinifera L.): coping with a highly heterozygous genome.</title>
        <authorList>
            <person name="Velasco R."/>
            <person name="Zharkikh A."/>
            <person name="Troggio M."/>
            <person name="Cartwright D.A."/>
            <person name="Cestaro A."/>
            <person name="Pruss D."/>
            <person name="Pindo M."/>
            <person name="FitzGerald L.M."/>
            <person name="Vezzulli S."/>
            <person name="Reid J."/>
            <person name="Malacarne G."/>
            <person name="Iliev D."/>
            <person name="Coppola G."/>
            <person name="Wardell B."/>
            <person name="Micheletti D."/>
            <person name="Macalma T."/>
            <person name="Facci M."/>
            <person name="Mitchell J.T."/>
            <person name="Perazzolli M."/>
            <person name="Eldredge G."/>
            <person name="Gatto P."/>
            <person name="Oyzerski R."/>
            <person name="Moretto M."/>
            <person name="Gutin N."/>
            <person name="Stefanini M."/>
            <person name="Chen Y."/>
            <person name="Segala C."/>
            <person name="Davenport C."/>
            <person name="Dematte L."/>
            <person name="Mraz A."/>
            <person name="Battilana J."/>
            <person name="Stormo K."/>
            <person name="Costa F."/>
            <person name="Tao Q."/>
            <person name="Si-Ammour A."/>
            <person name="Harkins T."/>
            <person name="Lackey A."/>
            <person name="Perbost C."/>
            <person name="Taillon B."/>
            <person name="Stella A."/>
            <person name="Solovyev V."/>
            <person name="Fawcett J.A."/>
            <person name="Sterck L."/>
            <person name="Vandepoele K."/>
            <person name="Grando S.M."/>
            <person name="Toppo S."/>
            <person name="Moser C."/>
            <person name="Lanchbury J."/>
            <person name="Bogden R."/>
            <person name="Skolnick M."/>
            <person name="Sgaramella V."/>
            <person name="Bhatnagar S.K."/>
            <person name="Fontana P."/>
            <person name="Gutin A."/>
            <person name="Van de Peer Y."/>
            <person name="Salamini F."/>
            <person name="Viola R."/>
        </authorList>
    </citation>
    <scope>NUCLEOTIDE SEQUENCE</scope>
</reference>
<accession>A5BCY1</accession>